<dbReference type="SUPFAM" id="SSF48403">
    <property type="entry name" value="Ankyrin repeat"/>
    <property type="match status" value="2"/>
</dbReference>
<dbReference type="InterPro" id="IPR002110">
    <property type="entry name" value="Ankyrin_rpt"/>
</dbReference>
<feature type="repeat" description="ANK" evidence="3">
    <location>
        <begin position="539"/>
        <end position="571"/>
    </location>
</feature>
<dbReference type="SUPFAM" id="SSF56112">
    <property type="entry name" value="Protein kinase-like (PK-like)"/>
    <property type="match status" value="1"/>
</dbReference>
<feature type="repeat" description="ANK" evidence="3">
    <location>
        <begin position="778"/>
        <end position="810"/>
    </location>
</feature>
<feature type="repeat" description="ANK" evidence="3">
    <location>
        <begin position="675"/>
        <end position="698"/>
    </location>
</feature>
<dbReference type="GO" id="GO:0004540">
    <property type="term" value="F:RNA nuclease activity"/>
    <property type="evidence" value="ECO:0007669"/>
    <property type="project" value="TreeGrafter"/>
</dbReference>
<feature type="repeat" description="ANK" evidence="3">
    <location>
        <begin position="709"/>
        <end position="731"/>
    </location>
</feature>
<dbReference type="GO" id="GO:0006396">
    <property type="term" value="P:RNA processing"/>
    <property type="evidence" value="ECO:0007669"/>
    <property type="project" value="TreeGrafter"/>
</dbReference>
<evidence type="ECO:0000259" key="4">
    <source>
        <dbReference type="PROSITE" id="PS50011"/>
    </source>
</evidence>
<dbReference type="GO" id="GO:0003723">
    <property type="term" value="F:RNA binding"/>
    <property type="evidence" value="ECO:0007669"/>
    <property type="project" value="TreeGrafter"/>
</dbReference>
<dbReference type="OrthoDB" id="4062651at2759"/>
<feature type="repeat" description="ANK" evidence="3">
    <location>
        <begin position="640"/>
        <end position="673"/>
    </location>
</feature>
<comment type="caution">
    <text evidence="5">The sequence shown here is derived from an EMBL/GenBank/DDBJ whole genome shotgun (WGS) entry which is preliminary data.</text>
</comment>
<dbReference type="PROSITE" id="PS50011">
    <property type="entry name" value="PROTEIN_KINASE_DOM"/>
    <property type="match status" value="1"/>
</dbReference>
<dbReference type="AlphaFoldDB" id="A0A9P8HVE5"/>
<dbReference type="InterPro" id="IPR036770">
    <property type="entry name" value="Ankyrin_rpt-contain_sf"/>
</dbReference>
<keyword evidence="6" id="KW-1185">Reference proteome</keyword>
<gene>
    <name evidence="5" type="ORF">FGG08_006737</name>
</gene>
<feature type="repeat" description="ANK" evidence="3">
    <location>
        <begin position="744"/>
        <end position="765"/>
    </location>
</feature>
<dbReference type="Gene3D" id="1.25.40.20">
    <property type="entry name" value="Ankyrin repeat-containing domain"/>
    <property type="match status" value="4"/>
</dbReference>
<dbReference type="EMBL" id="JAGHQL010000209">
    <property type="protein sequence ID" value="KAH0536387.1"/>
    <property type="molecule type" value="Genomic_DNA"/>
</dbReference>
<evidence type="ECO:0000256" key="3">
    <source>
        <dbReference type="PROSITE-ProRule" id="PRU00023"/>
    </source>
</evidence>
<keyword evidence="2 3" id="KW-0040">ANK repeat</keyword>
<dbReference type="SMART" id="SM00248">
    <property type="entry name" value="ANK"/>
    <property type="match status" value="12"/>
</dbReference>
<dbReference type="Gene3D" id="3.30.200.20">
    <property type="entry name" value="Phosphorylase Kinase, domain 1"/>
    <property type="match status" value="1"/>
</dbReference>
<evidence type="ECO:0000256" key="1">
    <source>
        <dbReference type="ARBA" id="ARBA00022737"/>
    </source>
</evidence>
<name>A0A9P8HVE5_9PEZI</name>
<dbReference type="Gene3D" id="1.10.510.10">
    <property type="entry name" value="Transferase(Phosphotransferase) domain 1"/>
    <property type="match status" value="1"/>
</dbReference>
<dbReference type="PANTHER" id="PTHR24141:SF1">
    <property type="entry name" value="2-5A-DEPENDENT RIBONUCLEASE"/>
    <property type="match status" value="1"/>
</dbReference>
<dbReference type="PROSITE" id="PS50088">
    <property type="entry name" value="ANK_REPEAT"/>
    <property type="match status" value="9"/>
</dbReference>
<dbReference type="Pfam" id="PF00069">
    <property type="entry name" value="Pkinase"/>
    <property type="match status" value="1"/>
</dbReference>
<dbReference type="SMART" id="SM00220">
    <property type="entry name" value="S_TKc"/>
    <property type="match status" value="1"/>
</dbReference>
<dbReference type="Pfam" id="PF12796">
    <property type="entry name" value="Ank_2"/>
    <property type="match status" value="2"/>
</dbReference>
<dbReference type="InterPro" id="IPR008271">
    <property type="entry name" value="Ser/Thr_kinase_AS"/>
</dbReference>
<dbReference type="PANTHER" id="PTHR24141">
    <property type="entry name" value="2-5A-DEPENDENT RIBONUCLEASE"/>
    <property type="match status" value="1"/>
</dbReference>
<feature type="domain" description="Protein kinase" evidence="4">
    <location>
        <begin position="157"/>
        <end position="430"/>
    </location>
</feature>
<dbReference type="Pfam" id="PF13637">
    <property type="entry name" value="Ank_4"/>
    <property type="match status" value="1"/>
</dbReference>
<dbReference type="PROSITE" id="PS00108">
    <property type="entry name" value="PROTEIN_KINASE_ST"/>
    <property type="match status" value="1"/>
</dbReference>
<sequence length="940" mass="103736">MAARYVQDPLSWPQNLEANGKFGAAGLHDILEKRIAEFFPIDVESGGLTPPRYTEVDMQQISQLLRQMDCVEWSRVPRIYTVLRRIGKLQLLDSFIEQGITDICFPFSAATLPQSLGPSSRAAFARTQSVVLTKAIDLEKGELGEHRSFADDERLPFEARAILGWGANGQVDKVLSLLSFNEYARKRIRRRVLPEVTKAYERELQILKRLSHRHTVKLIGSYTDSSYFGLIMSPVADCHMGEFLAMSLMSSDKRSLLRSFFGCLATGLSYLHDSQIRHKDIKPSNILVKGERVLLTDFGLSFDWSDFSRSETEGPTGRTLKYCAPEVAACGPRNSSSDIWSLGCVFLEMAATLKGETVATMDNFFKSYGSENSCFHGNPDAIRAWMERLKLTESECGCVPLEWVENMLNHERNLRPSARQLMQTIQSSQLCMSSRVVFIGICCNDDSASFRGDIDLGGVTLMEDVPNYPADVTQKAPPKDRKRALSMAKHNSRQNNGTIVRKLKKPDTSTLFKAIRSGDARRLSCLMNSQLDLNARQDNGTTPLHWAAENGNEDVARMILDNGAEADAVDKRGQTPLILGACKGHELFVRLMLDRNDVDPNSKDADSSTPLSVAAENGHGGIVGMLLGCDNIDPDLRDKDGSSPLSWASWGGHVSVVKLLLQHKGVDPDVKDITWGRTPLSYAAERGYRDIVQLLLERDGVDPQEMGPEGGTPLSWAAREGQPAVVELLLQSRRVNPNVAALRTGRTPLSFAAEMGHLAIVQLLLARDDVDFEATDVDGGTPLSWAAFAGQLAVVELLLQKGANPNIKDRKWGGTPFSFAAERGHQGVVKRLLSQDDLDVNTRDDRGQTPLLLAAAEGREGVVRLLLQKEGIKPDTKDGRGRTPLFYASKKGYLEIVKLLLTQEGVDPQSKDTSGKTPLEVAKLARKNGVVTLLRKHTEA</sequence>
<accession>A0A9P8HVE5</accession>
<organism evidence="5 6">
    <name type="scientific">Glutinoglossum americanum</name>
    <dbReference type="NCBI Taxonomy" id="1670608"/>
    <lineage>
        <taxon>Eukaryota</taxon>
        <taxon>Fungi</taxon>
        <taxon>Dikarya</taxon>
        <taxon>Ascomycota</taxon>
        <taxon>Pezizomycotina</taxon>
        <taxon>Geoglossomycetes</taxon>
        <taxon>Geoglossales</taxon>
        <taxon>Geoglossaceae</taxon>
        <taxon>Glutinoglossum</taxon>
    </lineage>
</organism>
<evidence type="ECO:0000313" key="6">
    <source>
        <dbReference type="Proteomes" id="UP000698800"/>
    </source>
</evidence>
<dbReference type="GO" id="GO:0005524">
    <property type="term" value="F:ATP binding"/>
    <property type="evidence" value="ECO:0007669"/>
    <property type="project" value="InterPro"/>
</dbReference>
<dbReference type="PRINTS" id="PR01415">
    <property type="entry name" value="ANKYRIN"/>
</dbReference>
<feature type="repeat" description="ANK" evidence="3">
    <location>
        <begin position="812"/>
        <end position="845"/>
    </location>
</feature>
<dbReference type="InterPro" id="IPR000719">
    <property type="entry name" value="Prot_kinase_dom"/>
</dbReference>
<dbReference type="GO" id="GO:0004672">
    <property type="term" value="F:protein kinase activity"/>
    <property type="evidence" value="ECO:0007669"/>
    <property type="project" value="InterPro"/>
</dbReference>
<dbReference type="CDD" id="cd00180">
    <property type="entry name" value="PKc"/>
    <property type="match status" value="1"/>
</dbReference>
<dbReference type="PROSITE" id="PS50297">
    <property type="entry name" value="ANK_REP_REGION"/>
    <property type="match status" value="8"/>
</dbReference>
<reference evidence="5" key="1">
    <citation type="submission" date="2021-03" db="EMBL/GenBank/DDBJ databases">
        <title>Comparative genomics and phylogenomic investigation of the class Geoglossomycetes provide insights into ecological specialization and systematics.</title>
        <authorList>
            <person name="Melie T."/>
            <person name="Pirro S."/>
            <person name="Miller A.N."/>
            <person name="Quandt A."/>
        </authorList>
    </citation>
    <scope>NUCLEOTIDE SEQUENCE</scope>
    <source>
        <strain evidence="5">GBOQ0MN5Z8</strain>
    </source>
</reference>
<keyword evidence="1" id="KW-0677">Repeat</keyword>
<proteinExistence type="predicted"/>
<dbReference type="Proteomes" id="UP000698800">
    <property type="component" value="Unassembled WGS sequence"/>
</dbReference>
<dbReference type="InterPro" id="IPR011009">
    <property type="entry name" value="Kinase-like_dom_sf"/>
</dbReference>
<protein>
    <recommendedName>
        <fullName evidence="4">Protein kinase domain-containing protein</fullName>
    </recommendedName>
</protein>
<dbReference type="Pfam" id="PF00023">
    <property type="entry name" value="Ank"/>
    <property type="match status" value="3"/>
</dbReference>
<evidence type="ECO:0000256" key="2">
    <source>
        <dbReference type="ARBA" id="ARBA00023043"/>
    </source>
</evidence>
<evidence type="ECO:0000313" key="5">
    <source>
        <dbReference type="EMBL" id="KAH0536387.1"/>
    </source>
</evidence>
<feature type="repeat" description="ANK" evidence="3">
    <location>
        <begin position="880"/>
        <end position="913"/>
    </location>
</feature>
<feature type="repeat" description="ANK" evidence="3">
    <location>
        <begin position="846"/>
        <end position="869"/>
    </location>
</feature>